<reference evidence="4 5" key="1">
    <citation type="journal article" date="2018" name="Front. Microbiol.">
        <title>Genome-Wide Analysis of Corynespora cassiicola Leaf Fall Disease Putative Effectors.</title>
        <authorList>
            <person name="Lopez D."/>
            <person name="Ribeiro S."/>
            <person name="Label P."/>
            <person name="Fumanal B."/>
            <person name="Venisse J.S."/>
            <person name="Kohler A."/>
            <person name="de Oliveira R.R."/>
            <person name="Labutti K."/>
            <person name="Lipzen A."/>
            <person name="Lail K."/>
            <person name="Bauer D."/>
            <person name="Ohm R.A."/>
            <person name="Barry K.W."/>
            <person name="Spatafora J."/>
            <person name="Grigoriev I.V."/>
            <person name="Martin F.M."/>
            <person name="Pujade-Renaud V."/>
        </authorList>
    </citation>
    <scope>NUCLEOTIDE SEQUENCE [LARGE SCALE GENOMIC DNA]</scope>
    <source>
        <strain evidence="4 5">Philippines</strain>
    </source>
</reference>
<dbReference type="Proteomes" id="UP000240883">
    <property type="component" value="Unassembled WGS sequence"/>
</dbReference>
<comment type="similarity">
    <text evidence="1">Belongs to the amidase family.</text>
</comment>
<evidence type="ECO:0000256" key="2">
    <source>
        <dbReference type="SAM" id="MobiDB-lite"/>
    </source>
</evidence>
<evidence type="ECO:0000256" key="1">
    <source>
        <dbReference type="ARBA" id="ARBA00009199"/>
    </source>
</evidence>
<dbReference type="OrthoDB" id="421993at2759"/>
<gene>
    <name evidence="4" type="ORF">BS50DRAFT_572684</name>
</gene>
<dbReference type="AlphaFoldDB" id="A0A2T2NR95"/>
<dbReference type="SUPFAM" id="SSF75304">
    <property type="entry name" value="Amidase signature (AS) enzymes"/>
    <property type="match status" value="1"/>
</dbReference>
<proteinExistence type="inferred from homology"/>
<accession>A0A2T2NR95</accession>
<evidence type="ECO:0000313" key="5">
    <source>
        <dbReference type="Proteomes" id="UP000240883"/>
    </source>
</evidence>
<dbReference type="InterPro" id="IPR023631">
    <property type="entry name" value="Amidase_dom"/>
</dbReference>
<dbReference type="InterPro" id="IPR020556">
    <property type="entry name" value="Amidase_CS"/>
</dbReference>
<protein>
    <submittedName>
        <fullName evidence="4">Amidase signature enzyme</fullName>
    </submittedName>
</protein>
<keyword evidence="5" id="KW-1185">Reference proteome</keyword>
<feature type="region of interest" description="Disordered" evidence="2">
    <location>
        <begin position="1"/>
        <end position="28"/>
    </location>
</feature>
<dbReference type="PANTHER" id="PTHR11895:SF67">
    <property type="entry name" value="AMIDASE DOMAIN-CONTAINING PROTEIN"/>
    <property type="match status" value="1"/>
</dbReference>
<feature type="domain" description="Amidase" evidence="3">
    <location>
        <begin position="167"/>
        <end position="579"/>
    </location>
</feature>
<dbReference type="Pfam" id="PF01425">
    <property type="entry name" value="Amidase"/>
    <property type="match status" value="1"/>
</dbReference>
<dbReference type="EMBL" id="KZ678134">
    <property type="protein sequence ID" value="PSN67608.1"/>
    <property type="molecule type" value="Genomic_DNA"/>
</dbReference>
<feature type="compositionally biased region" description="Basic and acidic residues" evidence="2">
    <location>
        <begin position="15"/>
        <end position="28"/>
    </location>
</feature>
<name>A0A2T2NR95_CORCC</name>
<dbReference type="PROSITE" id="PS00571">
    <property type="entry name" value="AMIDASES"/>
    <property type="match status" value="1"/>
</dbReference>
<dbReference type="Gene3D" id="3.90.1300.10">
    <property type="entry name" value="Amidase signature (AS) domain"/>
    <property type="match status" value="1"/>
</dbReference>
<sequence>MGESYEPPKFLNYPEPKKGPEVPYASDRKPNPTISGPFLVIAAFLMEWVWFIRQTAWKNAGFGSLRNIRKAIEDNEPRYDPTVTPLALSPGEADARGQKTQISSLVKATANHDEANHVKFYSVHDYRALYLSGQATPIDVVRAILPLIREDTSPKGKHSAAWQQIKIDLILKAAEASTERYRKNQSLGVLDGVPTAVKDEYDVDGYSTTLGSKRDYTGEATDDGSSNSWLVRKLEEAGAVNLGKLAMHEFGLDTTGNNPNHGTPLNPFNPKYYTGGSSSGPGYAVGAGIIPIALGSDGGGSIRIPSSCCSVFGLKPTHARLTSWPGANHSPTCAVQGPLAVDIPSLAAVYEAIAEPHPSTQFPPLALQPAPPVGKVLGIYEAWFSRAEPGVQTLVRSLVDTLVSKYGYEVVPIEIPYVTEGQIAHALTVLTDASTLLDNTNGLTPANKILLALGRTSPSTDYLLAQKLRGLLMEHLAYLFKRYPGILIITPTMSCAGWPIRGGQSELKYGLNNGDHTLQSMEYVWLANFCGLPSLSVPAGYVVPEGRKNAGAVADKNTEGMVPVGMMATGEWCSEDALLKFGLDAEAAGKHIRCKPPVWEDVIEAAKSEAKTNAAVGSNGI</sequence>
<dbReference type="STRING" id="1448308.A0A2T2NR95"/>
<dbReference type="InterPro" id="IPR000120">
    <property type="entry name" value="Amidase"/>
</dbReference>
<dbReference type="GO" id="GO:0003824">
    <property type="term" value="F:catalytic activity"/>
    <property type="evidence" value="ECO:0007669"/>
    <property type="project" value="InterPro"/>
</dbReference>
<dbReference type="PANTHER" id="PTHR11895">
    <property type="entry name" value="TRANSAMIDASE"/>
    <property type="match status" value="1"/>
</dbReference>
<evidence type="ECO:0000313" key="4">
    <source>
        <dbReference type="EMBL" id="PSN67608.1"/>
    </source>
</evidence>
<organism evidence="4 5">
    <name type="scientific">Corynespora cassiicola Philippines</name>
    <dbReference type="NCBI Taxonomy" id="1448308"/>
    <lineage>
        <taxon>Eukaryota</taxon>
        <taxon>Fungi</taxon>
        <taxon>Dikarya</taxon>
        <taxon>Ascomycota</taxon>
        <taxon>Pezizomycotina</taxon>
        <taxon>Dothideomycetes</taxon>
        <taxon>Pleosporomycetidae</taxon>
        <taxon>Pleosporales</taxon>
        <taxon>Corynesporascaceae</taxon>
        <taxon>Corynespora</taxon>
    </lineage>
</organism>
<evidence type="ECO:0000259" key="3">
    <source>
        <dbReference type="Pfam" id="PF01425"/>
    </source>
</evidence>
<dbReference type="InterPro" id="IPR036928">
    <property type="entry name" value="AS_sf"/>
</dbReference>